<dbReference type="InterPro" id="IPR022342">
    <property type="entry name" value="TNFR_19"/>
</dbReference>
<evidence type="ECO:0000256" key="10">
    <source>
        <dbReference type="SAM" id="Phobius"/>
    </source>
</evidence>
<keyword evidence="13" id="KW-1185">Reference proteome</keyword>
<keyword evidence="7" id="KW-0675">Receptor</keyword>
<reference evidence="12 13" key="1">
    <citation type="submission" date="2020-03" db="EMBL/GenBank/DDBJ databases">
        <title>Dissostichus mawsoni Genome sequencing and assembly.</title>
        <authorList>
            <person name="Park H."/>
        </authorList>
    </citation>
    <scope>NUCLEOTIDE SEQUENCE [LARGE SCALE GENOMIC DNA]</scope>
    <source>
        <strain evidence="12">DM0001</strain>
        <tissue evidence="12">Muscle</tissue>
    </source>
</reference>
<evidence type="ECO:0000256" key="1">
    <source>
        <dbReference type="ARBA" id="ARBA00004167"/>
    </source>
</evidence>
<evidence type="ECO:0000313" key="12">
    <source>
        <dbReference type="EMBL" id="KAF3847974.1"/>
    </source>
</evidence>
<comment type="caution">
    <text evidence="12">The sequence shown here is derived from an EMBL/GenBank/DDBJ whole genome shotgun (WGS) entry which is preliminary data.</text>
</comment>
<evidence type="ECO:0000313" key="13">
    <source>
        <dbReference type="Proteomes" id="UP000518266"/>
    </source>
</evidence>
<dbReference type="PANTHER" id="PTHR12120:SF1">
    <property type="entry name" value="TUMOR NECROSIS FACTOR RECEPTOR SUPERFAMILY MEMBER 19"/>
    <property type="match status" value="1"/>
</dbReference>
<feature type="transmembrane region" description="Helical" evidence="10">
    <location>
        <begin position="164"/>
        <end position="189"/>
    </location>
</feature>
<keyword evidence="2 10" id="KW-0812">Transmembrane</keyword>
<feature type="compositionally biased region" description="Basic and acidic residues" evidence="9">
    <location>
        <begin position="308"/>
        <end position="333"/>
    </location>
</feature>
<dbReference type="PROSITE" id="PS00652">
    <property type="entry name" value="TNFR_NGFR_1"/>
    <property type="match status" value="1"/>
</dbReference>
<evidence type="ECO:0000256" key="6">
    <source>
        <dbReference type="ARBA" id="ARBA00023157"/>
    </source>
</evidence>
<dbReference type="GO" id="GO:0046330">
    <property type="term" value="P:positive regulation of JNK cascade"/>
    <property type="evidence" value="ECO:0007669"/>
    <property type="project" value="InterPro"/>
</dbReference>
<dbReference type="PRINTS" id="PR01969">
    <property type="entry name" value="TNFACTORR19"/>
</dbReference>
<evidence type="ECO:0000256" key="3">
    <source>
        <dbReference type="ARBA" id="ARBA00022737"/>
    </source>
</evidence>
<comment type="subcellular location">
    <subcellularLocation>
        <location evidence="1">Membrane</location>
        <topology evidence="1">Single-pass membrane protein</topology>
    </subcellularLocation>
</comment>
<dbReference type="GO" id="GO:0038023">
    <property type="term" value="F:signaling receptor activity"/>
    <property type="evidence" value="ECO:0007669"/>
    <property type="project" value="InterPro"/>
</dbReference>
<evidence type="ECO:0000256" key="4">
    <source>
        <dbReference type="ARBA" id="ARBA00022989"/>
    </source>
</evidence>
<dbReference type="GO" id="GO:0005886">
    <property type="term" value="C:plasma membrane"/>
    <property type="evidence" value="ECO:0007669"/>
    <property type="project" value="TreeGrafter"/>
</dbReference>
<keyword evidence="8" id="KW-0325">Glycoprotein</keyword>
<keyword evidence="3" id="KW-0677">Repeat</keyword>
<organism evidence="12 13">
    <name type="scientific">Dissostichus mawsoni</name>
    <name type="common">Antarctic cod</name>
    <dbReference type="NCBI Taxonomy" id="36200"/>
    <lineage>
        <taxon>Eukaryota</taxon>
        <taxon>Metazoa</taxon>
        <taxon>Chordata</taxon>
        <taxon>Craniata</taxon>
        <taxon>Vertebrata</taxon>
        <taxon>Euteleostomi</taxon>
        <taxon>Actinopterygii</taxon>
        <taxon>Neopterygii</taxon>
        <taxon>Teleostei</taxon>
        <taxon>Neoteleostei</taxon>
        <taxon>Acanthomorphata</taxon>
        <taxon>Eupercaria</taxon>
        <taxon>Perciformes</taxon>
        <taxon>Notothenioidei</taxon>
        <taxon>Nototheniidae</taxon>
        <taxon>Dissostichus</taxon>
    </lineage>
</organism>
<evidence type="ECO:0000256" key="2">
    <source>
        <dbReference type="ARBA" id="ARBA00022692"/>
    </source>
</evidence>
<proteinExistence type="predicted"/>
<feature type="region of interest" description="Disordered" evidence="9">
    <location>
        <begin position="271"/>
        <end position="380"/>
    </location>
</feature>
<keyword evidence="5 10" id="KW-0472">Membrane</keyword>
<dbReference type="InterPro" id="IPR001368">
    <property type="entry name" value="TNFR/NGFR_Cys_rich_reg"/>
</dbReference>
<dbReference type="GO" id="GO:0043123">
    <property type="term" value="P:positive regulation of canonical NF-kappaB signal transduction"/>
    <property type="evidence" value="ECO:0007669"/>
    <property type="project" value="InterPro"/>
</dbReference>
<evidence type="ECO:0000259" key="11">
    <source>
        <dbReference type="PROSITE" id="PS00652"/>
    </source>
</evidence>
<keyword evidence="4 10" id="KW-1133">Transmembrane helix</keyword>
<dbReference type="PANTHER" id="PTHR12120">
    <property type="entry name" value="TNFR-CYS DOMAIN-CONTAINING PROTEIN"/>
    <property type="match status" value="1"/>
</dbReference>
<dbReference type="OrthoDB" id="10017617at2759"/>
<dbReference type="InterPro" id="IPR047526">
    <property type="entry name" value="TNR19/27/EDAR"/>
</dbReference>
<name>A0A7J5YET7_DISMA</name>
<protein>
    <recommendedName>
        <fullName evidence="11">TNFR-Cys domain-containing protein</fullName>
    </recommendedName>
</protein>
<evidence type="ECO:0000256" key="8">
    <source>
        <dbReference type="ARBA" id="ARBA00023180"/>
    </source>
</evidence>
<dbReference type="AlphaFoldDB" id="A0A7J5YET7"/>
<keyword evidence="6" id="KW-1015">Disulfide bond</keyword>
<evidence type="ECO:0000256" key="7">
    <source>
        <dbReference type="ARBA" id="ARBA00023170"/>
    </source>
</evidence>
<sequence>MCRETPGSTSDPCTHDELWSTAKFWVGLNHLFKQWASVLKDSCGGRGGDEGVPRAGECGFGYGEDARCVPCRSSRFKEDRSLQKCKPCLDCGLINRLQKGNCSTTSNAVCGDCLPGYYRKTKLSGFQDMECIPCGDRPPPYELHCGGIVNLVPLPPVVTSPRDMALAAVICSALATVLLALLVLCVIYCKRQLLEKKPSAASLRSQDCPYSGAELSCLDPRWLHDFPRDPAAGATWAPDTPAVHPVHLIPSLCCEESCSLGRSLDVSAFPSQTSLSDGNTHQDEEAGYPESGCREAAGMRGAPEPAESVEHGEEEERCRSRENSPERSRRSYSEADDMDVFGSCCTLEPPRTQQQPRPDPGSDYPAATSSPPPHHLHHTDTIKCSRLFEMPPAVLTSEPLLTGSEYSMYIHANKSTAEESTGAQR</sequence>
<evidence type="ECO:0000256" key="5">
    <source>
        <dbReference type="ARBA" id="ARBA00023136"/>
    </source>
</evidence>
<feature type="domain" description="TNFR-Cys" evidence="11">
    <location>
        <begin position="71"/>
        <end position="110"/>
    </location>
</feature>
<accession>A0A7J5YET7</accession>
<dbReference type="Gene3D" id="2.10.50.10">
    <property type="entry name" value="Tumor Necrosis Factor Receptor, subunit A, domain 2"/>
    <property type="match status" value="1"/>
</dbReference>
<dbReference type="EMBL" id="JAAKFY010000013">
    <property type="protein sequence ID" value="KAF3847974.1"/>
    <property type="molecule type" value="Genomic_DNA"/>
</dbReference>
<gene>
    <name evidence="12" type="ORF">F7725_021002</name>
</gene>
<dbReference type="Proteomes" id="UP000518266">
    <property type="component" value="Unassembled WGS sequence"/>
</dbReference>
<evidence type="ECO:0000256" key="9">
    <source>
        <dbReference type="SAM" id="MobiDB-lite"/>
    </source>
</evidence>